<evidence type="ECO:0000313" key="3">
    <source>
        <dbReference type="Proteomes" id="UP001596413"/>
    </source>
</evidence>
<dbReference type="Gene3D" id="3.90.320.10">
    <property type="match status" value="1"/>
</dbReference>
<dbReference type="InterPro" id="IPR011604">
    <property type="entry name" value="PDDEXK-like_dom_sf"/>
</dbReference>
<comment type="caution">
    <text evidence="2">The sequence shown here is derived from an EMBL/GenBank/DDBJ whole genome shotgun (WGS) entry which is preliminary data.</text>
</comment>
<sequence>MIEEHDVGGVHIKYLYHCPRQLWLYARGIRPEHLSASVQLGEAVHDTSYTRRSPIDLGAAKLDFFDGRRWVHEVKSSSAPAPADEAQGRHYCYRLRLLGVEAEGAILHYPKIRRTRRYPFTPEAAIQAEADIAAVLAVVHAPVSPERLPRTGCRGCSFTDYCWTE</sequence>
<dbReference type="RefSeq" id="WP_386410949.1">
    <property type="nucleotide sequence ID" value="NZ_JBHSZO010000002.1"/>
</dbReference>
<keyword evidence="3" id="KW-1185">Reference proteome</keyword>
<gene>
    <name evidence="2" type="ORF">ACFQLX_01680</name>
</gene>
<evidence type="ECO:0000259" key="1">
    <source>
        <dbReference type="Pfam" id="PF01930"/>
    </source>
</evidence>
<dbReference type="PANTHER" id="PTHR37168">
    <property type="entry name" value="CRISPR-ASSOCIATED EXONUCLEASE CAS4"/>
    <property type="match status" value="1"/>
</dbReference>
<dbReference type="InterPro" id="IPR022765">
    <property type="entry name" value="Dna2/Cas4_DUF83"/>
</dbReference>
<dbReference type="PANTHER" id="PTHR37168:SF1">
    <property type="entry name" value="CRISPR-ASSOCIATED EXONUCLEASE CAS4"/>
    <property type="match status" value="1"/>
</dbReference>
<reference evidence="3" key="1">
    <citation type="journal article" date="2019" name="Int. J. Syst. Evol. Microbiol.">
        <title>The Global Catalogue of Microorganisms (GCM) 10K type strain sequencing project: providing services to taxonomists for standard genome sequencing and annotation.</title>
        <authorList>
            <consortium name="The Broad Institute Genomics Platform"/>
            <consortium name="The Broad Institute Genome Sequencing Center for Infectious Disease"/>
            <person name="Wu L."/>
            <person name="Ma J."/>
        </authorList>
    </citation>
    <scope>NUCLEOTIDE SEQUENCE [LARGE SCALE GENOMIC DNA]</scope>
    <source>
        <strain evidence="3">CGMCC 1.13681</strain>
    </source>
</reference>
<protein>
    <submittedName>
        <fullName evidence="2">CRISPR-associated protein Cas4</fullName>
    </submittedName>
</protein>
<feature type="domain" description="DUF83" evidence="1">
    <location>
        <begin position="9"/>
        <end position="163"/>
    </location>
</feature>
<dbReference type="Proteomes" id="UP001596413">
    <property type="component" value="Unassembled WGS sequence"/>
</dbReference>
<dbReference type="Pfam" id="PF01930">
    <property type="entry name" value="Cas_Cas4"/>
    <property type="match status" value="1"/>
</dbReference>
<dbReference type="EMBL" id="JBHSZO010000002">
    <property type="protein sequence ID" value="MFC7216887.1"/>
    <property type="molecule type" value="Genomic_DNA"/>
</dbReference>
<accession>A0ABW2GAW0</accession>
<organism evidence="2 3">
    <name type="scientific">Streptomyces polyrhachis</name>
    <dbReference type="NCBI Taxonomy" id="1282885"/>
    <lineage>
        <taxon>Bacteria</taxon>
        <taxon>Bacillati</taxon>
        <taxon>Actinomycetota</taxon>
        <taxon>Actinomycetes</taxon>
        <taxon>Kitasatosporales</taxon>
        <taxon>Streptomycetaceae</taxon>
        <taxon>Streptomyces</taxon>
    </lineage>
</organism>
<name>A0ABW2GAW0_9ACTN</name>
<proteinExistence type="predicted"/>
<evidence type="ECO:0000313" key="2">
    <source>
        <dbReference type="EMBL" id="MFC7216887.1"/>
    </source>
</evidence>